<dbReference type="EMBL" id="LWHJ01000030">
    <property type="protein sequence ID" value="OAQ38501.1"/>
    <property type="molecule type" value="Genomic_DNA"/>
</dbReference>
<dbReference type="AlphaFoldDB" id="A0A179DBT1"/>
<dbReference type="Proteomes" id="UP000078459">
    <property type="component" value="Unassembled WGS sequence"/>
</dbReference>
<reference evidence="1 2" key="2">
    <citation type="submission" date="2016-06" db="EMBL/GenBank/DDBJ databases">
        <title>Pedobacter psychrophilus sp. nov., isolated from Antarctic fragmentary rock.</title>
        <authorList>
            <person name="Svec P."/>
        </authorList>
    </citation>
    <scope>NUCLEOTIDE SEQUENCE [LARGE SCALE GENOMIC DNA]</scope>
    <source>
        <strain evidence="1 2">CCM 8644</strain>
    </source>
</reference>
<accession>A0A179DBT1</accession>
<gene>
    <name evidence="1" type="ORF">A5893_13835</name>
</gene>
<protein>
    <submittedName>
        <fullName evidence="1">Uncharacterized protein</fullName>
    </submittedName>
</protein>
<evidence type="ECO:0000313" key="2">
    <source>
        <dbReference type="Proteomes" id="UP000078459"/>
    </source>
</evidence>
<name>A0A179DBT1_9SPHI</name>
<keyword evidence="2" id="KW-1185">Reference proteome</keyword>
<reference evidence="1 2" key="1">
    <citation type="submission" date="2016-04" db="EMBL/GenBank/DDBJ databases">
        <authorList>
            <person name="Evans L.H."/>
            <person name="Alamgir A."/>
            <person name="Owens N."/>
            <person name="Weber N.D."/>
            <person name="Virtaneva K."/>
            <person name="Barbian K."/>
            <person name="Babar A."/>
            <person name="Rosenke K."/>
        </authorList>
    </citation>
    <scope>NUCLEOTIDE SEQUENCE [LARGE SCALE GENOMIC DNA]</scope>
    <source>
        <strain evidence="1 2">CCM 8644</strain>
    </source>
</reference>
<organism evidence="1 2">
    <name type="scientific">Pedobacter psychrophilus</name>
    <dbReference type="NCBI Taxonomy" id="1826909"/>
    <lineage>
        <taxon>Bacteria</taxon>
        <taxon>Pseudomonadati</taxon>
        <taxon>Bacteroidota</taxon>
        <taxon>Sphingobacteriia</taxon>
        <taxon>Sphingobacteriales</taxon>
        <taxon>Sphingobacteriaceae</taxon>
        <taxon>Pedobacter</taxon>
    </lineage>
</organism>
<dbReference type="RefSeq" id="WP_068823272.1">
    <property type="nucleotide sequence ID" value="NZ_LWHJ01000030.1"/>
</dbReference>
<proteinExistence type="predicted"/>
<dbReference type="OrthoDB" id="359260at2"/>
<sequence>MEPNIEQLRKNYERFDDRKLIRIATEEATSLRPEALELVKEIIKERNLSEDVLKGVEVQFKEVDEKTLSEYTELLRKLPCPVCKSNSEKLNATMTGNVMSFIIMTNYEKDIKIACPKCLDKLHNRAMIKTALLGWWGIPWGIIRTSQALILNSKMKTKNHSFEPTEILSGFVSQRIGRIEANRNNKEELESLIEHIR</sequence>
<dbReference type="STRING" id="1826909.A5893_13835"/>
<comment type="caution">
    <text evidence="1">The sequence shown here is derived from an EMBL/GenBank/DDBJ whole genome shotgun (WGS) entry which is preliminary data.</text>
</comment>
<evidence type="ECO:0000313" key="1">
    <source>
        <dbReference type="EMBL" id="OAQ38501.1"/>
    </source>
</evidence>